<dbReference type="Pfam" id="PF07593">
    <property type="entry name" value="UnbV_ASPIC"/>
    <property type="match status" value="1"/>
</dbReference>
<evidence type="ECO:0000313" key="4">
    <source>
        <dbReference type="Proteomes" id="UP000598971"/>
    </source>
</evidence>
<protein>
    <submittedName>
        <fullName evidence="3">CRTAC1 family protein</fullName>
    </submittedName>
</protein>
<evidence type="ECO:0000313" key="3">
    <source>
        <dbReference type="EMBL" id="NNV53825.1"/>
    </source>
</evidence>
<comment type="caution">
    <text evidence="3">The sequence shown here is derived from an EMBL/GenBank/DDBJ whole genome shotgun (WGS) entry which is preliminary data.</text>
</comment>
<keyword evidence="4" id="KW-1185">Reference proteome</keyword>
<sequence length="1104" mass="121914">MLPFFLFTACKNEEQPPALFELQQNSGINFTNEVHNTNDFNIFSYRNFYNGGGAAIGDINNDGLADVFFTANMGSNKLFLNKGNFKFDDISAKAGFTNKQDWSTGVVMVDINHDGWLDIFVCNAGYVNGKLPKCQLFINNHQLGFTDSAAQYGLTNPGGYTTHAAFFDYDLDGDLDCYILNNSFIPVNTLNYANKRNLRAENWPVADFVKGGGDHLLRNDNGHFTDVSEQAGIYGSLIGFGLGITVGDINGDHYPDLYVSNDFFEKDYVYVNQQNGTFKEEGENWIGHMSLASMGADMGDINNDGFPDIFTTDMLPSDEYRLKTTSSFDNIDVERLKEKSGFYYQYMQNTLQLNNQHGKFLEIANYSGVNASDWSWGALMFDADNDGLNDIYVCNGINHDVTNQDFIDFFADDVVQKMVMTGKKEAVDDIINKMPSQPIPNKAFRNNGNLTFSDEGNNWGFSQPSLSNGAAYGDLDNDGDLDLVVNNENEPAFVYRNQSRENNKHHYLGVQLKGKGNNTFAIGSKIELYKGSQIQSREVIPNHGFQSSVDYKIIFGTGDNTAADSLVIIWPDLTQTTITHPATDSVYTISWANNSFPLVAPKTVIPATIFTAVPANFEKHTEDDYIDFYYEPGLMEMLSRQGPKASTGDVNGDGLEDIFIAGAANQASQLYLQQANGSFLKSEQSVFKQFADFEDVAVLLFDCDKDGDLDIFAGAGGNNAPAGSRLMQSRLYKNDGKGNFAVDTKAIPNSGMNTSVVIANDIDGDGDIDLFAGSKSVPQLYGVSPSSFIYLNDGTGRFTDMAKTKNPDIATIGMVSAAVFADVTGDARKELIITGQWMPTRIFTFAKDHFEEVKSNLNDRSGWWQAIAAADLNGDGKQDLVLGNIGENFYLRPSATAPAKLFLKDFDNNGELEKIVTRTVNGKDATILMKRDITDQLPYLKKENLKHEDYAKKSMQDLFTTDQLKNATVKLFNDDASCIAINMGNGQFEIQPLPANVQFSSVNAILCTDVNSDGIPDLIMGGNDFCFQPQFGRLDASFTHVLINNGKAQFSYVPNAVSGIELRGQVRDIQPVKNKNGKYLLMLQNGEMPVLYAFNKRPFTAAGK</sequence>
<dbReference type="SUPFAM" id="SSF69318">
    <property type="entry name" value="Integrin alpha N-terminal domain"/>
    <property type="match status" value="3"/>
</dbReference>
<dbReference type="PANTHER" id="PTHR16026">
    <property type="entry name" value="CARTILAGE ACIDIC PROTEIN 1"/>
    <property type="match status" value="1"/>
</dbReference>
<dbReference type="InterPro" id="IPR011519">
    <property type="entry name" value="UnbV_ASPIC"/>
</dbReference>
<gene>
    <name evidence="3" type="ORF">GD597_00040</name>
</gene>
<evidence type="ECO:0000256" key="1">
    <source>
        <dbReference type="ARBA" id="ARBA00022729"/>
    </source>
</evidence>
<name>A0A8J8JS95_9BACT</name>
<evidence type="ECO:0000259" key="2">
    <source>
        <dbReference type="Pfam" id="PF07593"/>
    </source>
</evidence>
<dbReference type="AlphaFoldDB" id="A0A8J8JS95"/>
<feature type="domain" description="ASPIC/UnbV" evidence="2">
    <location>
        <begin position="521"/>
        <end position="588"/>
    </location>
</feature>
<accession>A0A8J8JS95</accession>
<dbReference type="Proteomes" id="UP000598971">
    <property type="component" value="Unassembled WGS sequence"/>
</dbReference>
<dbReference type="EMBL" id="WHPF01000001">
    <property type="protein sequence ID" value="NNV53825.1"/>
    <property type="molecule type" value="Genomic_DNA"/>
</dbReference>
<dbReference type="InterPro" id="IPR027039">
    <property type="entry name" value="Crtac1"/>
</dbReference>
<proteinExistence type="predicted"/>
<dbReference type="PANTHER" id="PTHR16026:SF0">
    <property type="entry name" value="CARTILAGE ACIDIC PROTEIN 1"/>
    <property type="match status" value="1"/>
</dbReference>
<dbReference type="Pfam" id="PF13517">
    <property type="entry name" value="FG-GAP_3"/>
    <property type="match status" value="5"/>
</dbReference>
<organism evidence="3 4">
    <name type="scientific">Limnovirga soli</name>
    <dbReference type="NCBI Taxonomy" id="2656915"/>
    <lineage>
        <taxon>Bacteria</taxon>
        <taxon>Pseudomonadati</taxon>
        <taxon>Bacteroidota</taxon>
        <taxon>Chitinophagia</taxon>
        <taxon>Chitinophagales</taxon>
        <taxon>Chitinophagaceae</taxon>
        <taxon>Limnovirga</taxon>
    </lineage>
</organism>
<dbReference type="RefSeq" id="WP_171605745.1">
    <property type="nucleotide sequence ID" value="NZ_WHPF01000001.1"/>
</dbReference>
<dbReference type="Gene3D" id="2.130.10.130">
    <property type="entry name" value="Integrin alpha, N-terminal"/>
    <property type="match status" value="3"/>
</dbReference>
<keyword evidence="1" id="KW-0732">Signal</keyword>
<dbReference type="InterPro" id="IPR028994">
    <property type="entry name" value="Integrin_alpha_N"/>
</dbReference>
<dbReference type="InterPro" id="IPR013517">
    <property type="entry name" value="FG-GAP"/>
</dbReference>
<reference evidence="3" key="1">
    <citation type="submission" date="2019-10" db="EMBL/GenBank/DDBJ databases">
        <title>Draft genome sequence of Panacibacter sp. KCS-6.</title>
        <authorList>
            <person name="Yim K.J."/>
        </authorList>
    </citation>
    <scope>NUCLEOTIDE SEQUENCE</scope>
    <source>
        <strain evidence="3">KCS-6</strain>
    </source>
</reference>